<feature type="domain" description="Replication factor A C-terminal" evidence="3">
    <location>
        <begin position="10"/>
        <end position="98"/>
    </location>
</feature>
<dbReference type="InterPro" id="IPR043522">
    <property type="entry name" value="DDIAS"/>
</dbReference>
<feature type="signal peptide" evidence="2">
    <location>
        <begin position="1"/>
        <end position="18"/>
    </location>
</feature>
<dbReference type="EnsemblMetazoa" id="XM_030980957">
    <property type="protein sequence ID" value="XP_030836817"/>
    <property type="gene ID" value="LOC100892527"/>
</dbReference>
<protein>
    <recommendedName>
        <fullName evidence="3">Replication factor A C-terminal domain-containing protein</fullName>
    </recommendedName>
</protein>
<feature type="chain" id="PRO_5033597483" description="Replication factor A C-terminal domain-containing protein" evidence="2">
    <location>
        <begin position="19"/>
        <end position="955"/>
    </location>
</feature>
<dbReference type="AlphaFoldDB" id="A0A7M7SWN5"/>
<reference evidence="4" key="2">
    <citation type="submission" date="2021-01" db="UniProtKB">
        <authorList>
            <consortium name="EnsemblMetazoa"/>
        </authorList>
    </citation>
    <scope>IDENTIFICATION</scope>
</reference>
<dbReference type="OrthoDB" id="9948238at2759"/>
<evidence type="ECO:0000256" key="1">
    <source>
        <dbReference type="SAM" id="MobiDB-lite"/>
    </source>
</evidence>
<dbReference type="SUPFAM" id="SSF50249">
    <property type="entry name" value="Nucleic acid-binding proteins"/>
    <property type="match status" value="1"/>
</dbReference>
<evidence type="ECO:0000256" key="2">
    <source>
        <dbReference type="SAM" id="SignalP"/>
    </source>
</evidence>
<dbReference type="InterPro" id="IPR012340">
    <property type="entry name" value="NA-bd_OB-fold"/>
</dbReference>
<dbReference type="Pfam" id="PF08646">
    <property type="entry name" value="Rep_fac-A_C"/>
    <property type="match status" value="1"/>
</dbReference>
<proteinExistence type="predicted"/>
<evidence type="ECO:0000313" key="4">
    <source>
        <dbReference type="EnsemblMetazoa" id="XP_030836817"/>
    </source>
</evidence>
<feature type="region of interest" description="Disordered" evidence="1">
    <location>
        <begin position="508"/>
        <end position="530"/>
    </location>
</feature>
<evidence type="ECO:0000259" key="3">
    <source>
        <dbReference type="Pfam" id="PF08646"/>
    </source>
</evidence>
<evidence type="ECO:0000313" key="5">
    <source>
        <dbReference type="Proteomes" id="UP000007110"/>
    </source>
</evidence>
<feature type="compositionally biased region" description="Polar residues" evidence="1">
    <location>
        <begin position="911"/>
        <end position="931"/>
    </location>
</feature>
<dbReference type="RefSeq" id="XP_030836818.1">
    <property type="nucleotide sequence ID" value="XM_030980958.1"/>
</dbReference>
<name>A0A7M7SWN5_STRPU</name>
<dbReference type="Gene3D" id="2.40.50.140">
    <property type="entry name" value="Nucleic acid-binding proteins"/>
    <property type="match status" value="1"/>
</dbReference>
<dbReference type="Proteomes" id="UP000007110">
    <property type="component" value="Unassembled WGS sequence"/>
</dbReference>
<organism evidence="4 5">
    <name type="scientific">Strongylocentrotus purpuratus</name>
    <name type="common">Purple sea urchin</name>
    <dbReference type="NCBI Taxonomy" id="7668"/>
    <lineage>
        <taxon>Eukaryota</taxon>
        <taxon>Metazoa</taxon>
        <taxon>Echinodermata</taxon>
        <taxon>Eleutherozoa</taxon>
        <taxon>Echinozoa</taxon>
        <taxon>Echinoidea</taxon>
        <taxon>Euechinoidea</taxon>
        <taxon>Echinacea</taxon>
        <taxon>Camarodonta</taxon>
        <taxon>Echinidea</taxon>
        <taxon>Strongylocentrotidae</taxon>
        <taxon>Strongylocentrotus</taxon>
    </lineage>
</organism>
<dbReference type="EnsemblMetazoa" id="XM_030980958">
    <property type="protein sequence ID" value="XP_030836818"/>
    <property type="gene ID" value="LOC100892527"/>
</dbReference>
<keyword evidence="2" id="KW-0732">Signal</keyword>
<dbReference type="GO" id="GO:0005634">
    <property type="term" value="C:nucleus"/>
    <property type="evidence" value="ECO:0000318"/>
    <property type="project" value="GO_Central"/>
</dbReference>
<dbReference type="GO" id="GO:0005737">
    <property type="term" value="C:cytoplasm"/>
    <property type="evidence" value="ECO:0000318"/>
    <property type="project" value="GO_Central"/>
</dbReference>
<dbReference type="GO" id="GO:1902230">
    <property type="term" value="P:negative regulation of intrinsic apoptotic signaling pathway in response to DNA damage"/>
    <property type="evidence" value="ECO:0007669"/>
    <property type="project" value="InterPro"/>
</dbReference>
<sequence length="955" mass="106530">MAAGKHLILATIVEVLPGQLTYPACVTCYTKLHRLGSSDQFQCQRCGKVYEAKQVHQRYRLAIKVMNQSVCREVTVFGSCLDPLFGIDATTFSRYTQHAVHHQTGCNELELLHASVTKTLVGHPFYFGFKASANFSVQSNDYTDSYASLANIVARDHENLVAVQMTSPFQKWNFPTIVQYLSNIMSNRNSQLVEKGGYVQCCSKDECDICPLIAVPQNKNEGLKSVNVQETIDDSEKREVNMPEGIDLTYLTCSKKDATRDEGSRETSLLGETFLSCSLPSFRLSCDKNLSAINGAICSRLSNGSDHPRYSNHSDSSGTKHYVESVHCEMHKESCNLPICTIDSNVGHQGTSMHNVHESKSVKECIPNAAKDCANLCIKDDLLVEGCRKSNQKPGSRVTIVNNAKDECAMNKPEDSRRMENIAVDTCGIDGRSRDAGMTIDSRNKGLEQDAVGTNDSSMVQECEQYMNKWLEENSFDGWSYHEPIQHLGKTHRRSPCLDNKAVNVVPSCNEEDREGDEANRTSQPDFSRESTCYEFPEDLPFSEDLNQFLHDVEEEHAQSKDREVGRRRHPALKDNTCISTIGSDKEITTVSKCERSSAPNGETGSTEENFSCAKFSYHSERTESGINSSMCNTAGTSSLVKGDTETDMCYAKERKCKESPVCDTQCNTAQEEGKELKKTQLIRDKLEDVNNRGRKCVDENVCDDGRVLSKTSLQNEKRSCNGSTVREMELDSAWSEDCSQSPLLFSQSQSPILPAMPSRHLTSQRYRSQNGDRLSTPDIDNSLPVQHRATPQLRLDFNLSGQKLTVNKPNDRNIQGENFCGDLQSPDQGTPCLFSQAQDDPVIPSQHSSIPVIRNSRRAFHSRQRTTPLRQLFMQRASSWKMSSTPMTSKKKTILERSFESPLSCATPSLFSSENSPDVGGTSSNLGQVNRSKEYSQREASIISNSFECTPDLF</sequence>
<dbReference type="KEGG" id="spu:100892527"/>
<reference evidence="5" key="1">
    <citation type="submission" date="2015-02" db="EMBL/GenBank/DDBJ databases">
        <title>Genome sequencing for Strongylocentrotus purpuratus.</title>
        <authorList>
            <person name="Murali S."/>
            <person name="Liu Y."/>
            <person name="Vee V."/>
            <person name="English A."/>
            <person name="Wang M."/>
            <person name="Skinner E."/>
            <person name="Han Y."/>
            <person name="Muzny D.M."/>
            <person name="Worley K.C."/>
            <person name="Gibbs R.A."/>
        </authorList>
    </citation>
    <scope>NUCLEOTIDE SEQUENCE</scope>
</reference>
<dbReference type="PANTHER" id="PTHR35537">
    <property type="entry name" value="DNA DAMAGE-INDUCIBLE APOPTOSIS SUPPRESSOR PROTEIN DDIAS"/>
    <property type="match status" value="1"/>
</dbReference>
<dbReference type="GeneID" id="100892527"/>
<accession>A0A7M7SWN5</accession>
<keyword evidence="5" id="KW-1185">Reference proteome</keyword>
<dbReference type="PANTHER" id="PTHR35537:SF1">
    <property type="entry name" value="DNA DAMAGE-INDUCED APOPTOSIS SUPPRESSOR PROTEIN"/>
    <property type="match status" value="1"/>
</dbReference>
<dbReference type="InterPro" id="IPR013955">
    <property type="entry name" value="Rep_factor-A_C"/>
</dbReference>
<feature type="region of interest" description="Disordered" evidence="1">
    <location>
        <begin position="911"/>
        <end position="938"/>
    </location>
</feature>
<dbReference type="InParanoid" id="A0A7M7SWN5"/>
<dbReference type="RefSeq" id="XP_030836817.1">
    <property type="nucleotide sequence ID" value="XM_030980957.1"/>
</dbReference>